<reference evidence="1" key="3">
    <citation type="submission" date="2015-02" db="UniProtKB">
        <authorList>
            <consortium name="EnsemblProtists"/>
        </authorList>
    </citation>
    <scope>IDENTIFICATION</scope>
    <source>
        <strain evidence="1">DAOM BR144</strain>
    </source>
</reference>
<reference evidence="2" key="2">
    <citation type="submission" date="2010-04" db="EMBL/GenBank/DDBJ databases">
        <authorList>
            <person name="Buell R."/>
            <person name="Hamilton J."/>
            <person name="Hostetler J."/>
        </authorList>
    </citation>
    <scope>NUCLEOTIDE SEQUENCE [LARGE SCALE GENOMIC DNA]</scope>
    <source>
        <strain evidence="2">DAOM:BR144</strain>
    </source>
</reference>
<dbReference type="HOGENOM" id="CLU_036567_2_1_1"/>
<proteinExistence type="predicted"/>
<keyword evidence="2" id="KW-1185">Reference proteome</keyword>
<dbReference type="OMA" id="EFREHDD"/>
<organism evidence="1 2">
    <name type="scientific">Globisporangium ultimum (strain ATCC 200006 / CBS 805.95 / DAOM BR144)</name>
    <name type="common">Pythium ultimum</name>
    <dbReference type="NCBI Taxonomy" id="431595"/>
    <lineage>
        <taxon>Eukaryota</taxon>
        <taxon>Sar</taxon>
        <taxon>Stramenopiles</taxon>
        <taxon>Oomycota</taxon>
        <taxon>Peronosporomycetes</taxon>
        <taxon>Pythiales</taxon>
        <taxon>Pythiaceae</taxon>
        <taxon>Globisporangium</taxon>
    </lineage>
</organism>
<sequence length="244" mass="27976">MKDAQIRDSLWYLTERMRFLNASTPHDETSRWMTPSGRFCMLKLDRTIFETTKSTREVFQTLVHYFFNREIIISEVTGELTLRIDDSPWDQGVFQSRTVSNMAGDVQVESNSAMCSTFYDQYDDYGGGRPFGVITHEFVDVDELYPYSPVERVRNDVTGVLTVTSETRMRTNAVGGREDELVIVLTRTCLLQLHFDDVPLSPHAVQELQNSVCKWGDVMLASVKETVARQDASFIEQVTDSTRK</sequence>
<evidence type="ECO:0000313" key="1">
    <source>
        <dbReference type="EnsemblProtists" id="PYU1_T011703"/>
    </source>
</evidence>
<name>K3X3A4_GLOUD</name>
<dbReference type="eggNOG" id="ENOG502SJAN">
    <property type="taxonomic scope" value="Eukaryota"/>
</dbReference>
<dbReference type="AlphaFoldDB" id="K3X3A4"/>
<accession>K3X3A4</accession>
<dbReference type="EMBL" id="GL376611">
    <property type="status" value="NOT_ANNOTATED_CDS"/>
    <property type="molecule type" value="Genomic_DNA"/>
</dbReference>
<protein>
    <submittedName>
        <fullName evidence="1">Uncharacterized protein</fullName>
    </submittedName>
</protein>
<reference evidence="2" key="1">
    <citation type="journal article" date="2010" name="Genome Biol.">
        <title>Genome sequence of the necrotrophic plant pathogen Pythium ultimum reveals original pathogenicity mechanisms and effector repertoire.</title>
        <authorList>
            <person name="Levesque C.A."/>
            <person name="Brouwer H."/>
            <person name="Cano L."/>
            <person name="Hamilton J.P."/>
            <person name="Holt C."/>
            <person name="Huitema E."/>
            <person name="Raffaele S."/>
            <person name="Robideau G.P."/>
            <person name="Thines M."/>
            <person name="Win J."/>
            <person name="Zerillo M.M."/>
            <person name="Beakes G.W."/>
            <person name="Boore J.L."/>
            <person name="Busam D."/>
            <person name="Dumas B."/>
            <person name="Ferriera S."/>
            <person name="Fuerstenberg S.I."/>
            <person name="Gachon C.M."/>
            <person name="Gaulin E."/>
            <person name="Govers F."/>
            <person name="Grenville-Briggs L."/>
            <person name="Horner N."/>
            <person name="Hostetler J."/>
            <person name="Jiang R.H."/>
            <person name="Johnson J."/>
            <person name="Krajaejun T."/>
            <person name="Lin H."/>
            <person name="Meijer H.J."/>
            <person name="Moore B."/>
            <person name="Morris P."/>
            <person name="Phuntmart V."/>
            <person name="Puiu D."/>
            <person name="Shetty J."/>
            <person name="Stajich J.E."/>
            <person name="Tripathy S."/>
            <person name="Wawra S."/>
            <person name="van West P."/>
            <person name="Whitty B.R."/>
            <person name="Coutinho P.M."/>
            <person name="Henrissat B."/>
            <person name="Martin F."/>
            <person name="Thomas P.D."/>
            <person name="Tyler B.M."/>
            <person name="De Vries R.P."/>
            <person name="Kamoun S."/>
            <person name="Yandell M."/>
            <person name="Tisserat N."/>
            <person name="Buell C.R."/>
        </authorList>
    </citation>
    <scope>NUCLEOTIDE SEQUENCE</scope>
    <source>
        <strain evidence="2">DAOM:BR144</strain>
    </source>
</reference>
<dbReference type="InParanoid" id="K3X3A4"/>
<dbReference type="EnsemblProtists" id="PYU1_T011703">
    <property type="protein sequence ID" value="PYU1_T011703"/>
    <property type="gene ID" value="PYU1_G011677"/>
</dbReference>
<dbReference type="VEuPathDB" id="FungiDB:PYU1_G011677"/>
<evidence type="ECO:0000313" key="2">
    <source>
        <dbReference type="Proteomes" id="UP000019132"/>
    </source>
</evidence>
<dbReference type="Proteomes" id="UP000019132">
    <property type="component" value="Unassembled WGS sequence"/>
</dbReference>